<evidence type="ECO:0000256" key="3">
    <source>
        <dbReference type="ARBA" id="ARBA00023159"/>
    </source>
</evidence>
<dbReference type="SMART" id="SM00342">
    <property type="entry name" value="HTH_ARAC"/>
    <property type="match status" value="1"/>
</dbReference>
<dbReference type="SUPFAM" id="SSF46689">
    <property type="entry name" value="Homeodomain-like"/>
    <property type="match status" value="1"/>
</dbReference>
<dbReference type="SUPFAM" id="SSF51215">
    <property type="entry name" value="Regulatory protein AraC"/>
    <property type="match status" value="1"/>
</dbReference>
<evidence type="ECO:0000256" key="1">
    <source>
        <dbReference type="ARBA" id="ARBA00023015"/>
    </source>
</evidence>
<dbReference type="Pfam" id="PF12833">
    <property type="entry name" value="HTH_18"/>
    <property type="match status" value="1"/>
</dbReference>
<dbReference type="GO" id="GO:0003700">
    <property type="term" value="F:DNA-binding transcription factor activity"/>
    <property type="evidence" value="ECO:0007669"/>
    <property type="project" value="InterPro"/>
</dbReference>
<dbReference type="Pfam" id="PF02311">
    <property type="entry name" value="AraC_binding"/>
    <property type="match status" value="1"/>
</dbReference>
<evidence type="ECO:0000313" key="7">
    <source>
        <dbReference type="Proteomes" id="UP000032232"/>
    </source>
</evidence>
<dbReference type="EMBL" id="JYFE01000023">
    <property type="protein sequence ID" value="KIT17051.1"/>
    <property type="molecule type" value="Genomic_DNA"/>
</dbReference>
<feature type="domain" description="HTH araC/xylS-type" evidence="5">
    <location>
        <begin position="221"/>
        <end position="298"/>
    </location>
</feature>
<sequence length="309" mass="35059">MTKKCTDLTFSERKVLSAAPPIMRLPQKMFRIDAYLGASDAFHFVRKTLSDAPPVLEHNHDFFELLLVEHGHLHHWINGVEEVLGRGHLVFLRPTDSHALQAVVGTNAQILNVMFRRETAAHLETRYAEDFSGRFFWKSGQMPATLRLQGPRLERAVNALLNLQTSRRSLARIEHFLLSVMTHVLDASHAADERIPAWLLAACRATAEPRVFRQGAAGFLKAAGRSHEHVCRQTRRHLGLSPTQYVNRIRIQHAAMLLAGTDRPLLEIAADCGFENLSYFHRLFRQQYGTTPGSYRHRHGREPLASETA</sequence>
<dbReference type="InterPro" id="IPR037923">
    <property type="entry name" value="HTH-like"/>
</dbReference>
<evidence type="ECO:0000259" key="5">
    <source>
        <dbReference type="PROSITE" id="PS01124"/>
    </source>
</evidence>
<accession>A0A0D1EJ95</accession>
<dbReference type="PROSITE" id="PS00041">
    <property type="entry name" value="HTH_ARAC_FAMILY_1"/>
    <property type="match status" value="1"/>
</dbReference>
<keyword evidence="4" id="KW-0804">Transcription</keyword>
<dbReference type="InterPro" id="IPR018062">
    <property type="entry name" value="HTH_AraC-typ_CS"/>
</dbReference>
<dbReference type="InterPro" id="IPR018060">
    <property type="entry name" value="HTH_AraC"/>
</dbReference>
<dbReference type="STRING" id="935700.jaqu_12410"/>
<dbReference type="Gene3D" id="2.60.120.10">
    <property type="entry name" value="Jelly Rolls"/>
    <property type="match status" value="1"/>
</dbReference>
<evidence type="ECO:0000313" key="6">
    <source>
        <dbReference type="EMBL" id="KIT17051.1"/>
    </source>
</evidence>
<keyword evidence="7" id="KW-1185">Reference proteome</keyword>
<dbReference type="PANTHER" id="PTHR46796">
    <property type="entry name" value="HTH-TYPE TRANSCRIPTIONAL ACTIVATOR RHAS-RELATED"/>
    <property type="match status" value="1"/>
</dbReference>
<comment type="caution">
    <text evidence="6">The sequence shown here is derived from an EMBL/GenBank/DDBJ whole genome shotgun (WGS) entry which is preliminary data.</text>
</comment>
<dbReference type="InterPro" id="IPR009057">
    <property type="entry name" value="Homeodomain-like_sf"/>
</dbReference>
<evidence type="ECO:0000256" key="4">
    <source>
        <dbReference type="ARBA" id="ARBA00023163"/>
    </source>
</evidence>
<dbReference type="PROSITE" id="PS01124">
    <property type="entry name" value="HTH_ARAC_FAMILY_2"/>
    <property type="match status" value="1"/>
</dbReference>
<dbReference type="InterPro" id="IPR003313">
    <property type="entry name" value="AraC-bd"/>
</dbReference>
<evidence type="ECO:0000256" key="2">
    <source>
        <dbReference type="ARBA" id="ARBA00023125"/>
    </source>
</evidence>
<dbReference type="Proteomes" id="UP000032232">
    <property type="component" value="Unassembled WGS sequence"/>
</dbReference>
<keyword evidence="3" id="KW-0010">Activator</keyword>
<dbReference type="AlphaFoldDB" id="A0A0D1EJ95"/>
<keyword evidence="2" id="KW-0238">DNA-binding</keyword>
<gene>
    <name evidence="6" type="primary">chbR</name>
    <name evidence="6" type="ORF">jaqu_12410</name>
</gene>
<dbReference type="InterPro" id="IPR014710">
    <property type="entry name" value="RmlC-like_jellyroll"/>
</dbReference>
<dbReference type="Gene3D" id="1.10.10.60">
    <property type="entry name" value="Homeodomain-like"/>
    <property type="match status" value="2"/>
</dbReference>
<organism evidence="6 7">
    <name type="scientific">Jannaschia aquimarina</name>
    <dbReference type="NCBI Taxonomy" id="935700"/>
    <lineage>
        <taxon>Bacteria</taxon>
        <taxon>Pseudomonadati</taxon>
        <taxon>Pseudomonadota</taxon>
        <taxon>Alphaproteobacteria</taxon>
        <taxon>Rhodobacterales</taxon>
        <taxon>Roseobacteraceae</taxon>
        <taxon>Jannaschia</taxon>
    </lineage>
</organism>
<name>A0A0D1EJ95_9RHOB</name>
<protein>
    <submittedName>
        <fullName evidence="6">ChbR protein</fullName>
    </submittedName>
</protein>
<dbReference type="PRINTS" id="PR00032">
    <property type="entry name" value="HTHARAC"/>
</dbReference>
<dbReference type="InterPro" id="IPR020449">
    <property type="entry name" value="Tscrpt_reg_AraC-type_HTH"/>
</dbReference>
<reference evidence="6 7" key="1">
    <citation type="submission" date="2015-02" db="EMBL/GenBank/DDBJ databases">
        <title>Genome Sequence of Jannaschia aquimarina DSM28248, a member of the Roseobacter clade.</title>
        <authorList>
            <person name="Voget S."/>
            <person name="Daniel R."/>
        </authorList>
    </citation>
    <scope>NUCLEOTIDE SEQUENCE [LARGE SCALE GENOMIC DNA]</scope>
    <source>
        <strain evidence="6 7">GSW-M26</strain>
    </source>
</reference>
<dbReference type="PATRIC" id="fig|935700.4.peg.1291"/>
<proteinExistence type="predicted"/>
<keyword evidence="1" id="KW-0805">Transcription regulation</keyword>
<dbReference type="InterPro" id="IPR050204">
    <property type="entry name" value="AraC_XylS_family_regulators"/>
</dbReference>
<dbReference type="GO" id="GO:0043565">
    <property type="term" value="F:sequence-specific DNA binding"/>
    <property type="evidence" value="ECO:0007669"/>
    <property type="project" value="InterPro"/>
</dbReference>